<keyword evidence="7" id="KW-0732">Signal</keyword>
<dbReference type="PANTHER" id="PTHR47652">
    <property type="entry name" value="MITOCHONDRIAL IMPORT INNER MEMBRANE TRANSLOCASE SUBUNIT TIM44"/>
    <property type="match status" value="1"/>
</dbReference>
<dbReference type="OMA" id="AYGTCVW"/>
<dbReference type="AlphaFoldDB" id="A0A251TXD5"/>
<dbReference type="PANTHER" id="PTHR47652:SF3">
    <property type="entry name" value="MITOCHONDRIAL IMPORT INNER MEMBRANE TRANSLOCASE SUBUNIT TIM44"/>
    <property type="match status" value="1"/>
</dbReference>
<keyword evidence="4 6" id="KW-0472">Membrane</keyword>
<gene>
    <name evidence="10" type="ORF">HannXRQ_Chr09g0260131</name>
    <name evidence="9" type="ORF">HanXRQr2_Chr09g0392101</name>
</gene>
<dbReference type="Pfam" id="PF13664">
    <property type="entry name" value="DUF4149"/>
    <property type="match status" value="1"/>
</dbReference>
<accession>A0A251TXD5</accession>
<dbReference type="EMBL" id="CM007898">
    <property type="protein sequence ID" value="OTG15413.1"/>
    <property type="molecule type" value="Genomic_DNA"/>
</dbReference>
<dbReference type="EMBL" id="MNCJ02000324">
    <property type="protein sequence ID" value="KAF5791214.1"/>
    <property type="molecule type" value="Genomic_DNA"/>
</dbReference>
<evidence type="ECO:0000256" key="5">
    <source>
        <dbReference type="SAM" id="MobiDB-lite"/>
    </source>
</evidence>
<dbReference type="InParanoid" id="A0A251TXD5"/>
<reference evidence="9 11" key="1">
    <citation type="journal article" date="2017" name="Nature">
        <title>The sunflower genome provides insights into oil metabolism, flowering and Asterid evolution.</title>
        <authorList>
            <person name="Badouin H."/>
            <person name="Gouzy J."/>
            <person name="Grassa C.J."/>
            <person name="Murat F."/>
            <person name="Staton S.E."/>
            <person name="Cottret L."/>
            <person name="Lelandais-Briere C."/>
            <person name="Owens G.L."/>
            <person name="Carrere S."/>
            <person name="Mayjonade B."/>
            <person name="Legrand L."/>
            <person name="Gill N."/>
            <person name="Kane N.C."/>
            <person name="Bowers J.E."/>
            <person name="Hubner S."/>
            <person name="Bellec A."/>
            <person name="Berard A."/>
            <person name="Berges H."/>
            <person name="Blanchet N."/>
            <person name="Boniface M.C."/>
            <person name="Brunel D."/>
            <person name="Catrice O."/>
            <person name="Chaidir N."/>
            <person name="Claudel C."/>
            <person name="Donnadieu C."/>
            <person name="Faraut T."/>
            <person name="Fievet G."/>
            <person name="Helmstetter N."/>
            <person name="King M."/>
            <person name="Knapp S.J."/>
            <person name="Lai Z."/>
            <person name="Le Paslier M.C."/>
            <person name="Lippi Y."/>
            <person name="Lorenzon L."/>
            <person name="Mandel J.R."/>
            <person name="Marage G."/>
            <person name="Marchand G."/>
            <person name="Marquand E."/>
            <person name="Bret-Mestries E."/>
            <person name="Morien E."/>
            <person name="Nambeesan S."/>
            <person name="Nguyen T."/>
            <person name="Pegot-Espagnet P."/>
            <person name="Pouilly N."/>
            <person name="Raftis F."/>
            <person name="Sallet E."/>
            <person name="Schiex T."/>
            <person name="Thomas J."/>
            <person name="Vandecasteele C."/>
            <person name="Vares D."/>
            <person name="Vear F."/>
            <person name="Vautrin S."/>
            <person name="Crespi M."/>
            <person name="Mangin B."/>
            <person name="Burke J.M."/>
            <person name="Salse J."/>
            <person name="Munos S."/>
            <person name="Vincourt P."/>
            <person name="Rieseberg L.H."/>
            <person name="Langlade N.B."/>
        </authorList>
    </citation>
    <scope>NUCLEOTIDE SEQUENCE [LARGE SCALE GENOMIC DNA]</scope>
    <source>
        <strain evidence="11">cv. SF193</strain>
        <tissue evidence="9">Leaves</tissue>
    </source>
</reference>
<dbReference type="OrthoDB" id="1641132at2759"/>
<evidence type="ECO:0000256" key="6">
    <source>
        <dbReference type="SAM" id="Phobius"/>
    </source>
</evidence>
<evidence type="ECO:0000256" key="1">
    <source>
        <dbReference type="ARBA" id="ARBA00004370"/>
    </source>
</evidence>
<keyword evidence="11" id="KW-1185">Reference proteome</keyword>
<feature type="transmembrane region" description="Helical" evidence="6">
    <location>
        <begin position="285"/>
        <end position="303"/>
    </location>
</feature>
<feature type="transmembrane region" description="Helical" evidence="6">
    <location>
        <begin position="422"/>
        <end position="442"/>
    </location>
</feature>
<protein>
    <submittedName>
        <fullName evidence="10">Putative late embryogenesis abundant domain-containing protein / LEA domain-containing protein</fullName>
    </submittedName>
</protein>
<name>A0A251TXD5_HELAN</name>
<dbReference type="InterPro" id="IPR025423">
    <property type="entry name" value="TMEM205-like"/>
</dbReference>
<organism evidence="10 11">
    <name type="scientific">Helianthus annuus</name>
    <name type="common">Common sunflower</name>
    <dbReference type="NCBI Taxonomy" id="4232"/>
    <lineage>
        <taxon>Eukaryota</taxon>
        <taxon>Viridiplantae</taxon>
        <taxon>Streptophyta</taxon>
        <taxon>Embryophyta</taxon>
        <taxon>Tracheophyta</taxon>
        <taxon>Spermatophyta</taxon>
        <taxon>Magnoliopsida</taxon>
        <taxon>eudicotyledons</taxon>
        <taxon>Gunneridae</taxon>
        <taxon>Pentapetalae</taxon>
        <taxon>asterids</taxon>
        <taxon>campanulids</taxon>
        <taxon>Asterales</taxon>
        <taxon>Asteraceae</taxon>
        <taxon>Asteroideae</taxon>
        <taxon>Heliantheae alliance</taxon>
        <taxon>Heliantheae</taxon>
        <taxon>Helianthus</taxon>
    </lineage>
</organism>
<evidence type="ECO:0000256" key="4">
    <source>
        <dbReference type="ARBA" id="ARBA00023136"/>
    </source>
</evidence>
<feature type="chain" id="PRO_5012580761" evidence="7">
    <location>
        <begin position="21"/>
        <end position="452"/>
    </location>
</feature>
<feature type="transmembrane region" description="Helical" evidence="6">
    <location>
        <begin position="315"/>
        <end position="335"/>
    </location>
</feature>
<dbReference type="Gramene" id="mRNA:HanXRQr2_Chr09g0392101">
    <property type="protein sequence ID" value="mRNA:HanXRQr2_Chr09g0392101"/>
    <property type="gene ID" value="HanXRQr2_Chr09g0392101"/>
</dbReference>
<feature type="transmembrane region" description="Helical" evidence="6">
    <location>
        <begin position="242"/>
        <end position="265"/>
    </location>
</feature>
<sequence>MMNVLAITLVLSSLFAAALWSPSPSHHNDHRDEVIVKDGHRVVVVEYDKEADGSTKVLISPPDVVPSEVDSKEGTSSENKPAEGMFSGPRELVCDAYGKCKHKMASALWKTKDKVEETVHGVSDKAQELEEHAKTAASDAIGKGSQGLSQVKDRVTEKVTGHTVEESVGKAKDTVAQGIDKAKKAAGTVKDGAVDSAKETVENVQQVGEKSLNEIFRKIKDVANDVFWYMVSRDKVDAVAGLIHMLGYSTAYGMCVWVTFISSYILSRHLPKQQFGLVQSRIYPVYFKAMAYCVSAALLGHLASGKSAALPSLTGSPGLSLLSALLMVLANMILLEPRATKTMYERMKIEKEEGRGVVVPTQDEMLGPSPTRGGVVEGSATVVRPTKGGVVEGGATVVRPIANTVVAERQDLLRLNEKLKRLNTYSSTLNVLTLVALTWHMAYMGQRLHATK</sequence>
<proteinExistence type="predicted"/>
<evidence type="ECO:0000256" key="2">
    <source>
        <dbReference type="ARBA" id="ARBA00022692"/>
    </source>
</evidence>
<feature type="signal peptide" evidence="7">
    <location>
        <begin position="1"/>
        <end position="20"/>
    </location>
</feature>
<keyword evidence="3 6" id="KW-1133">Transmembrane helix</keyword>
<evidence type="ECO:0000313" key="9">
    <source>
        <dbReference type="EMBL" id="KAF5791214.1"/>
    </source>
</evidence>
<evidence type="ECO:0000259" key="8">
    <source>
        <dbReference type="Pfam" id="PF13664"/>
    </source>
</evidence>
<feature type="domain" description="TMEM205-like" evidence="8">
    <location>
        <begin position="246"/>
        <end position="347"/>
    </location>
</feature>
<dbReference type="FunCoup" id="A0A251TXD5">
    <property type="interactions" value="136"/>
</dbReference>
<dbReference type="Proteomes" id="UP000215914">
    <property type="component" value="Chromosome 9"/>
</dbReference>
<dbReference type="GO" id="GO:0016020">
    <property type="term" value="C:membrane"/>
    <property type="evidence" value="ECO:0007669"/>
    <property type="project" value="UniProtKB-SubCell"/>
</dbReference>
<keyword evidence="2 6" id="KW-0812">Transmembrane</keyword>
<evidence type="ECO:0000256" key="7">
    <source>
        <dbReference type="SAM" id="SignalP"/>
    </source>
</evidence>
<evidence type="ECO:0000256" key="3">
    <source>
        <dbReference type="ARBA" id="ARBA00022989"/>
    </source>
</evidence>
<reference evidence="9" key="3">
    <citation type="submission" date="2020-06" db="EMBL/GenBank/DDBJ databases">
        <title>Helianthus annuus Genome sequencing and assembly Release 2.</title>
        <authorList>
            <person name="Gouzy J."/>
            <person name="Langlade N."/>
            <person name="Munos S."/>
        </authorList>
    </citation>
    <scope>NUCLEOTIDE SEQUENCE</scope>
    <source>
        <tissue evidence="9">Leaves</tissue>
    </source>
</reference>
<evidence type="ECO:0000313" key="11">
    <source>
        <dbReference type="Proteomes" id="UP000215914"/>
    </source>
</evidence>
<feature type="region of interest" description="Disordered" evidence="5">
    <location>
        <begin position="56"/>
        <end position="84"/>
    </location>
</feature>
<comment type="subcellular location">
    <subcellularLocation>
        <location evidence="1">Membrane</location>
    </subcellularLocation>
</comment>
<reference evidence="10" key="2">
    <citation type="submission" date="2017-02" db="EMBL/GenBank/DDBJ databases">
        <title>Sunflower complete genome.</title>
        <authorList>
            <person name="Langlade N."/>
            <person name="Munos S."/>
        </authorList>
    </citation>
    <scope>NUCLEOTIDE SEQUENCE [LARGE SCALE GENOMIC DNA]</scope>
    <source>
        <tissue evidence="10">Leaves</tissue>
    </source>
</reference>
<evidence type="ECO:0000313" key="10">
    <source>
        <dbReference type="EMBL" id="OTG15413.1"/>
    </source>
</evidence>